<comment type="similarity">
    <text evidence="1 13">Belongs to the helicase family. DnaB subfamily.</text>
</comment>
<dbReference type="EMBL" id="CP001100">
    <property type="protein sequence ID" value="ACF14397.1"/>
    <property type="molecule type" value="Genomic_DNA"/>
</dbReference>
<feature type="domain" description="SF4 helicase" evidence="15">
    <location>
        <begin position="215"/>
        <end position="487"/>
    </location>
</feature>
<dbReference type="Pfam" id="PF00772">
    <property type="entry name" value="DnaB"/>
    <property type="match status" value="1"/>
</dbReference>
<evidence type="ECO:0000256" key="4">
    <source>
        <dbReference type="ARBA" id="ARBA00022741"/>
    </source>
</evidence>
<evidence type="ECO:0000313" key="17">
    <source>
        <dbReference type="Proteomes" id="UP000001208"/>
    </source>
</evidence>
<dbReference type="FunFam" id="1.10.860.10:FF:000001">
    <property type="entry name" value="Replicative DNA helicase"/>
    <property type="match status" value="1"/>
</dbReference>
<evidence type="ECO:0000256" key="3">
    <source>
        <dbReference type="ARBA" id="ARBA00022705"/>
    </source>
</evidence>
<dbReference type="SUPFAM" id="SSF48024">
    <property type="entry name" value="N-terminal domain of DnaB helicase"/>
    <property type="match status" value="1"/>
</dbReference>
<dbReference type="EC" id="5.6.2.3" evidence="12 13"/>
<dbReference type="GO" id="GO:0003677">
    <property type="term" value="F:DNA binding"/>
    <property type="evidence" value="ECO:0007669"/>
    <property type="project" value="UniProtKB-UniRule"/>
</dbReference>
<accession>B3QUE8</accession>
<dbReference type="InterPro" id="IPR007692">
    <property type="entry name" value="DNA_helicase_DnaB"/>
</dbReference>
<dbReference type="PANTHER" id="PTHR30153">
    <property type="entry name" value="REPLICATIVE DNA HELICASE DNAB"/>
    <property type="match status" value="1"/>
</dbReference>
<evidence type="ECO:0000256" key="8">
    <source>
        <dbReference type="ARBA" id="ARBA00023125"/>
    </source>
</evidence>
<sequence length="530" mass="59247">MQGGEGFIGRSQGASGAYPLEKMLGPKRTFRSEIDFSQEGRIPPSAFEVEQEVLGCILLQGEAIEKVIEKFADDSDDIFYDSRHRIIYKAMLRLYTRRDPIDLITLGDELKRNEELERVGGNYYLASLSNKVVSAANVEYYAMIVKEKYLYRRLIALSSQVSKLAYEQSMDVFDLMEQTSQEVFKISQAGIKKNATHIKPLLKESAKVIELLRSRKESVTGIPSGFSDLDRLTAGFQKSDMIIIAARPSTGKTAFALSLTRHAAVEGKSAVLVFSLEMAEIQLATRMLCSEAFVESQLVRTGRISSSDMTSIVSRMDRLSQAEIYIDDTPSISIVELGAKARRMKQEKNIGMIIVDYLQLITAMKDGRTNREQEIAQISRSLKALAKELEIPVIALAQLNRSVEQRGGDRRPQLSDLRESGSIEQDADVVMFLSRPESHGIENFPDGTSTKDVIEVIIGKQRNGPIGDVRLKFLRQYGRFESMSAVYSDADFQLHEPEQATIEKAADQLEHQNQLPPPSGSLLNPEDAPF</sequence>
<evidence type="ECO:0000313" key="16">
    <source>
        <dbReference type="EMBL" id="ACF14397.1"/>
    </source>
</evidence>
<keyword evidence="5 13" id="KW-0378">Hydrolase</keyword>
<protein>
    <recommendedName>
        <fullName evidence="12 13">Replicative DNA helicase</fullName>
        <ecNumber evidence="12 13">5.6.2.3</ecNumber>
    </recommendedName>
</protein>
<dbReference type="InterPro" id="IPR036185">
    <property type="entry name" value="DNA_heli_DnaB-like_N_sf"/>
</dbReference>
<dbReference type="GO" id="GO:0016887">
    <property type="term" value="F:ATP hydrolysis activity"/>
    <property type="evidence" value="ECO:0007669"/>
    <property type="project" value="RHEA"/>
</dbReference>
<dbReference type="PROSITE" id="PS51199">
    <property type="entry name" value="SF4_HELICASE"/>
    <property type="match status" value="1"/>
</dbReference>
<keyword evidence="8 13" id="KW-0238">DNA-binding</keyword>
<dbReference type="GO" id="GO:1990077">
    <property type="term" value="C:primosome complex"/>
    <property type="evidence" value="ECO:0007669"/>
    <property type="project" value="UniProtKB-UniRule"/>
</dbReference>
<organism evidence="16 17">
    <name type="scientific">Chloroherpeton thalassium (strain ATCC 35110 / GB-78)</name>
    <dbReference type="NCBI Taxonomy" id="517418"/>
    <lineage>
        <taxon>Bacteria</taxon>
        <taxon>Pseudomonadati</taxon>
        <taxon>Chlorobiota</taxon>
        <taxon>Chlorobiia</taxon>
        <taxon>Chlorobiales</taxon>
        <taxon>Chloroherpetonaceae</taxon>
        <taxon>Chloroherpeton</taxon>
    </lineage>
</organism>
<dbReference type="GO" id="GO:0005829">
    <property type="term" value="C:cytosol"/>
    <property type="evidence" value="ECO:0007669"/>
    <property type="project" value="TreeGrafter"/>
</dbReference>
<keyword evidence="7 13" id="KW-0067">ATP-binding</keyword>
<evidence type="ECO:0000256" key="9">
    <source>
        <dbReference type="ARBA" id="ARBA00023235"/>
    </source>
</evidence>
<dbReference type="GO" id="GO:0043139">
    <property type="term" value="F:5'-3' DNA helicase activity"/>
    <property type="evidence" value="ECO:0007669"/>
    <property type="project" value="UniProtKB-EC"/>
</dbReference>
<comment type="catalytic activity">
    <reaction evidence="11 13">
        <text>ATP + H2O = ADP + phosphate + H(+)</text>
        <dbReference type="Rhea" id="RHEA:13065"/>
        <dbReference type="ChEBI" id="CHEBI:15377"/>
        <dbReference type="ChEBI" id="CHEBI:15378"/>
        <dbReference type="ChEBI" id="CHEBI:30616"/>
        <dbReference type="ChEBI" id="CHEBI:43474"/>
        <dbReference type="ChEBI" id="CHEBI:456216"/>
        <dbReference type="EC" id="5.6.2.3"/>
    </reaction>
</comment>
<evidence type="ECO:0000256" key="10">
    <source>
        <dbReference type="ARBA" id="ARBA00044932"/>
    </source>
</evidence>
<dbReference type="NCBIfam" id="TIGR00665">
    <property type="entry name" value="DnaB"/>
    <property type="match status" value="1"/>
</dbReference>
<comment type="function">
    <text evidence="10 13">The main replicative DNA helicase, it participates in initiation and elongation during chromosome replication. Travels ahead of the DNA replisome, separating dsDNA into templates for DNA synthesis. A processive ATP-dependent 5'-3' DNA helicase it has DNA-dependent ATPase activity.</text>
</comment>
<dbReference type="Proteomes" id="UP000001208">
    <property type="component" value="Chromosome"/>
</dbReference>
<evidence type="ECO:0000256" key="2">
    <source>
        <dbReference type="ARBA" id="ARBA00022515"/>
    </source>
</evidence>
<dbReference type="eggNOG" id="COG0305">
    <property type="taxonomic scope" value="Bacteria"/>
</dbReference>
<keyword evidence="6 13" id="KW-0347">Helicase</keyword>
<evidence type="ECO:0000256" key="14">
    <source>
        <dbReference type="SAM" id="MobiDB-lite"/>
    </source>
</evidence>
<dbReference type="HOGENOM" id="CLU_005373_0_0_10"/>
<dbReference type="SUPFAM" id="SSF52540">
    <property type="entry name" value="P-loop containing nucleoside triphosphate hydrolases"/>
    <property type="match status" value="1"/>
</dbReference>
<dbReference type="AlphaFoldDB" id="B3QUE8"/>
<keyword evidence="17" id="KW-1185">Reference proteome</keyword>
<keyword evidence="4 13" id="KW-0547">Nucleotide-binding</keyword>
<name>B3QUE8_CHLT3</name>
<keyword evidence="2 13" id="KW-0639">Primosome</keyword>
<dbReference type="KEGG" id="cts:Ctha_1943"/>
<dbReference type="InterPro" id="IPR007693">
    <property type="entry name" value="DNA_helicase_DnaB-like_N"/>
</dbReference>
<gene>
    <name evidence="16" type="ordered locus">Ctha_1943</name>
</gene>
<evidence type="ECO:0000256" key="5">
    <source>
        <dbReference type="ARBA" id="ARBA00022801"/>
    </source>
</evidence>
<dbReference type="GO" id="GO:0005524">
    <property type="term" value="F:ATP binding"/>
    <property type="evidence" value="ECO:0007669"/>
    <property type="project" value="UniProtKB-UniRule"/>
</dbReference>
<keyword evidence="3 13" id="KW-0235">DNA replication</keyword>
<evidence type="ECO:0000256" key="6">
    <source>
        <dbReference type="ARBA" id="ARBA00022806"/>
    </source>
</evidence>
<dbReference type="InterPro" id="IPR027417">
    <property type="entry name" value="P-loop_NTPase"/>
</dbReference>
<dbReference type="CDD" id="cd00984">
    <property type="entry name" value="DnaB_C"/>
    <property type="match status" value="1"/>
</dbReference>
<dbReference type="GO" id="GO:0006269">
    <property type="term" value="P:DNA replication, synthesis of primer"/>
    <property type="evidence" value="ECO:0007669"/>
    <property type="project" value="UniProtKB-UniRule"/>
</dbReference>
<evidence type="ECO:0000256" key="1">
    <source>
        <dbReference type="ARBA" id="ARBA00008428"/>
    </source>
</evidence>
<proteinExistence type="inferred from homology"/>
<dbReference type="Gene3D" id="3.40.50.300">
    <property type="entry name" value="P-loop containing nucleotide triphosphate hydrolases"/>
    <property type="match status" value="1"/>
</dbReference>
<evidence type="ECO:0000256" key="12">
    <source>
        <dbReference type="NCBIfam" id="TIGR00665"/>
    </source>
</evidence>
<dbReference type="InterPro" id="IPR007694">
    <property type="entry name" value="DNA_helicase_DnaB-like_C"/>
</dbReference>
<evidence type="ECO:0000256" key="11">
    <source>
        <dbReference type="ARBA" id="ARBA00048954"/>
    </source>
</evidence>
<evidence type="ECO:0000256" key="7">
    <source>
        <dbReference type="ARBA" id="ARBA00022840"/>
    </source>
</evidence>
<dbReference type="PANTHER" id="PTHR30153:SF2">
    <property type="entry name" value="REPLICATIVE DNA HELICASE"/>
    <property type="match status" value="1"/>
</dbReference>
<feature type="region of interest" description="Disordered" evidence="14">
    <location>
        <begin position="504"/>
        <end position="530"/>
    </location>
</feature>
<evidence type="ECO:0000256" key="13">
    <source>
        <dbReference type="RuleBase" id="RU362085"/>
    </source>
</evidence>
<dbReference type="NCBIfam" id="NF004384">
    <property type="entry name" value="PRK05748.1"/>
    <property type="match status" value="1"/>
</dbReference>
<keyword evidence="9" id="KW-0413">Isomerase</keyword>
<dbReference type="Gene3D" id="1.10.860.10">
    <property type="entry name" value="DNAb Helicase, Chain A"/>
    <property type="match status" value="1"/>
</dbReference>
<dbReference type="STRING" id="517418.Ctha_1943"/>
<evidence type="ECO:0000259" key="15">
    <source>
        <dbReference type="PROSITE" id="PS51199"/>
    </source>
</evidence>
<dbReference type="Pfam" id="PF03796">
    <property type="entry name" value="DnaB_C"/>
    <property type="match status" value="1"/>
</dbReference>
<reference evidence="16 17" key="1">
    <citation type="submission" date="2008-06" db="EMBL/GenBank/DDBJ databases">
        <title>Complete sequence of Chloroherpeton thalassium ATCC 35110.</title>
        <authorList>
            <consortium name="US DOE Joint Genome Institute"/>
            <person name="Lucas S."/>
            <person name="Copeland A."/>
            <person name="Lapidus A."/>
            <person name="Glavina del Rio T."/>
            <person name="Dalin E."/>
            <person name="Tice H."/>
            <person name="Bruce D."/>
            <person name="Goodwin L."/>
            <person name="Pitluck S."/>
            <person name="Schmutz J."/>
            <person name="Larimer F."/>
            <person name="Land M."/>
            <person name="Hauser L."/>
            <person name="Kyrpides N."/>
            <person name="Mikhailova N."/>
            <person name="Liu Z."/>
            <person name="Li T."/>
            <person name="Zhao F."/>
            <person name="Overmann J."/>
            <person name="Bryant D.A."/>
            <person name="Richardson P."/>
        </authorList>
    </citation>
    <scope>NUCLEOTIDE SEQUENCE [LARGE SCALE GENOMIC DNA]</scope>
    <source>
        <strain evidence="17">ATCC 35110 / GB-78</strain>
    </source>
</reference>
<dbReference type="InterPro" id="IPR016136">
    <property type="entry name" value="DNA_helicase_N/primase_C"/>
</dbReference>